<keyword evidence="2" id="KW-0805">Transcription regulation</keyword>
<dbReference type="GO" id="GO:0003677">
    <property type="term" value="F:DNA binding"/>
    <property type="evidence" value="ECO:0007669"/>
    <property type="project" value="UniProtKB-KW"/>
</dbReference>
<evidence type="ECO:0000256" key="2">
    <source>
        <dbReference type="ARBA" id="ARBA00023015"/>
    </source>
</evidence>
<dbReference type="GO" id="GO:0003700">
    <property type="term" value="F:DNA-binding transcription factor activity"/>
    <property type="evidence" value="ECO:0007669"/>
    <property type="project" value="TreeGrafter"/>
</dbReference>
<dbReference type="InterPro" id="IPR050707">
    <property type="entry name" value="HTH_MetabolicPath_Reg"/>
</dbReference>
<dbReference type="SMART" id="SM00346">
    <property type="entry name" value="HTH_ICLR"/>
    <property type="match status" value="1"/>
</dbReference>
<dbReference type="PANTHER" id="PTHR30136">
    <property type="entry name" value="HELIX-TURN-HELIX TRANSCRIPTIONAL REGULATOR, ICLR FAMILY"/>
    <property type="match status" value="1"/>
</dbReference>
<dbReference type="PANTHER" id="PTHR30136:SF24">
    <property type="entry name" value="HTH-TYPE TRANSCRIPTIONAL REPRESSOR ALLR"/>
    <property type="match status" value="1"/>
</dbReference>
<name>A0A3M9MDC8_9MICO</name>
<evidence type="ECO:0000259" key="7">
    <source>
        <dbReference type="PROSITE" id="PS51077"/>
    </source>
</evidence>
<dbReference type="AlphaFoldDB" id="A0A3M9MDC8"/>
<evidence type="ECO:0000313" key="10">
    <source>
        <dbReference type="Proteomes" id="UP000271678"/>
    </source>
</evidence>
<keyword evidence="1" id="KW-0319">Glycerol metabolism</keyword>
<dbReference type="GO" id="GO:0006071">
    <property type="term" value="P:glycerol metabolic process"/>
    <property type="evidence" value="ECO:0007669"/>
    <property type="project" value="UniProtKB-KW"/>
</dbReference>
<dbReference type="InterPro" id="IPR005471">
    <property type="entry name" value="Tscrpt_reg_IclR_N"/>
</dbReference>
<evidence type="ECO:0000256" key="3">
    <source>
        <dbReference type="ARBA" id="ARBA00023125"/>
    </source>
</evidence>
<dbReference type="PROSITE" id="PS51078">
    <property type="entry name" value="ICLR_ED"/>
    <property type="match status" value="1"/>
</dbReference>
<comment type="caution">
    <text evidence="9">The sequence shown here is derived from an EMBL/GenBank/DDBJ whole genome shotgun (WGS) entry which is preliminary data.</text>
</comment>
<dbReference type="Gene3D" id="1.10.10.10">
    <property type="entry name" value="Winged helix-like DNA-binding domain superfamily/Winged helix DNA-binding domain"/>
    <property type="match status" value="1"/>
</dbReference>
<evidence type="ECO:0000256" key="5">
    <source>
        <dbReference type="ARBA" id="ARBA00058938"/>
    </source>
</evidence>
<dbReference type="InterPro" id="IPR029016">
    <property type="entry name" value="GAF-like_dom_sf"/>
</dbReference>
<evidence type="ECO:0000259" key="8">
    <source>
        <dbReference type="PROSITE" id="PS51078"/>
    </source>
</evidence>
<dbReference type="Proteomes" id="UP000271678">
    <property type="component" value="Unassembled WGS sequence"/>
</dbReference>
<proteinExistence type="predicted"/>
<feature type="domain" description="IclR-ED" evidence="8">
    <location>
        <begin position="67"/>
        <end position="251"/>
    </location>
</feature>
<dbReference type="InterPro" id="IPR014757">
    <property type="entry name" value="Tscrpt_reg_IclR_C"/>
</dbReference>
<feature type="domain" description="HTH iclR-type" evidence="7">
    <location>
        <begin position="5"/>
        <end position="66"/>
    </location>
</feature>
<evidence type="ECO:0000256" key="1">
    <source>
        <dbReference type="ARBA" id="ARBA00022798"/>
    </source>
</evidence>
<keyword evidence="3" id="KW-0238">DNA-binding</keyword>
<gene>
    <name evidence="9" type="ORF">EFY87_08505</name>
</gene>
<organism evidence="9 10">
    <name type="scientific">Flexivirga caeni</name>
    <dbReference type="NCBI Taxonomy" id="2294115"/>
    <lineage>
        <taxon>Bacteria</taxon>
        <taxon>Bacillati</taxon>
        <taxon>Actinomycetota</taxon>
        <taxon>Actinomycetes</taxon>
        <taxon>Micrococcales</taxon>
        <taxon>Dermacoccaceae</taxon>
        <taxon>Flexivirga</taxon>
    </lineage>
</organism>
<keyword evidence="4" id="KW-0804">Transcription</keyword>
<reference evidence="9 10" key="1">
    <citation type="submission" date="2018-11" db="EMBL/GenBank/DDBJ databases">
        <title>Draft genome of Simplicispira Flexivirga sp. BO-16.</title>
        <authorList>
            <person name="Im W.T."/>
        </authorList>
    </citation>
    <scope>NUCLEOTIDE SEQUENCE [LARGE SCALE GENOMIC DNA]</scope>
    <source>
        <strain evidence="9 10">BO-16</strain>
    </source>
</reference>
<dbReference type="EMBL" id="RJJQ01000007">
    <property type="protein sequence ID" value="RNI22843.1"/>
    <property type="molecule type" value="Genomic_DNA"/>
</dbReference>
<dbReference type="SUPFAM" id="SSF46785">
    <property type="entry name" value="Winged helix' DNA-binding domain"/>
    <property type="match status" value="1"/>
</dbReference>
<dbReference type="InterPro" id="IPR036388">
    <property type="entry name" value="WH-like_DNA-bd_sf"/>
</dbReference>
<evidence type="ECO:0000256" key="4">
    <source>
        <dbReference type="ARBA" id="ARBA00023163"/>
    </source>
</evidence>
<dbReference type="RefSeq" id="WP_123271043.1">
    <property type="nucleotide sequence ID" value="NZ_RJJQ01000007.1"/>
</dbReference>
<keyword evidence="10" id="KW-1185">Reference proteome</keyword>
<dbReference type="Pfam" id="PF09339">
    <property type="entry name" value="HTH_IclR"/>
    <property type="match status" value="1"/>
</dbReference>
<dbReference type="PROSITE" id="PS51077">
    <property type="entry name" value="HTH_ICLR"/>
    <property type="match status" value="1"/>
</dbReference>
<evidence type="ECO:0000313" key="9">
    <source>
        <dbReference type="EMBL" id="RNI22843.1"/>
    </source>
</evidence>
<dbReference type="OrthoDB" id="7274111at2"/>
<dbReference type="FunFam" id="1.10.10.10:FF:000056">
    <property type="entry name" value="IclR family transcriptional regulator"/>
    <property type="match status" value="1"/>
</dbReference>
<dbReference type="InterPro" id="IPR036390">
    <property type="entry name" value="WH_DNA-bd_sf"/>
</dbReference>
<dbReference type="SUPFAM" id="SSF55781">
    <property type="entry name" value="GAF domain-like"/>
    <property type="match status" value="1"/>
</dbReference>
<protein>
    <recommendedName>
        <fullName evidence="6">Glycerol operon regulatory protein</fullName>
    </recommendedName>
</protein>
<dbReference type="GO" id="GO:0045892">
    <property type="term" value="P:negative regulation of DNA-templated transcription"/>
    <property type="evidence" value="ECO:0007669"/>
    <property type="project" value="TreeGrafter"/>
</dbReference>
<comment type="function">
    <text evidence="5">May be an activator protein for the gylABX operon.</text>
</comment>
<accession>A0A3M9MDC8</accession>
<dbReference type="Gene3D" id="3.30.450.40">
    <property type="match status" value="1"/>
</dbReference>
<sequence length="256" mass="27605">MAKSVQSVLRAASMLRLMAAEVEPVTLKDVATGLGLAKATAHGLLQTLVEVGFVRQDEAGRYLISADLPELHSDQLDLNELRSIGLNWTDALAARTGESARLAAFRDGAMVVAHHVFRSRPTRQRLQIGSALPVHATALGRVLLAFDPGAARSIQGRELERFTSRTITDRTRLMAGLPAVREQGWSFTLGEDEPGLAAIAAPVRDRGGYVIAAVEVHGSADDVCERRDQPRAEHVAEVVRAARRISALVGREGRSP</sequence>
<evidence type="ECO:0000256" key="6">
    <source>
        <dbReference type="ARBA" id="ARBA00070406"/>
    </source>
</evidence>
<dbReference type="Pfam" id="PF01614">
    <property type="entry name" value="IclR_C"/>
    <property type="match status" value="1"/>
</dbReference>